<evidence type="ECO:0000313" key="2">
    <source>
        <dbReference type="Proteomes" id="UP000235023"/>
    </source>
</evidence>
<reference evidence="2" key="1">
    <citation type="submission" date="2017-12" db="EMBL/GenBank/DDBJ databases">
        <authorList>
            <consortium name="DOE Joint Genome Institute"/>
            <person name="Mondo S.J."/>
            <person name="Kjaerbolling I."/>
            <person name="Vesth T.C."/>
            <person name="Frisvad J.C."/>
            <person name="Nybo J.L."/>
            <person name="Theobald S."/>
            <person name="Kuo A."/>
            <person name="Bowyer P."/>
            <person name="Matsuda Y."/>
            <person name="Lyhne E.K."/>
            <person name="Kogle M.E."/>
            <person name="Clum A."/>
            <person name="Lipzen A."/>
            <person name="Salamov A."/>
            <person name="Ngan C.Y."/>
            <person name="Daum C."/>
            <person name="Chiniquy J."/>
            <person name="Barry K."/>
            <person name="LaButti K."/>
            <person name="Haridas S."/>
            <person name="Simmons B.A."/>
            <person name="Magnuson J.K."/>
            <person name="Mortensen U.H."/>
            <person name="Larsen T.O."/>
            <person name="Grigoriev I.V."/>
            <person name="Baker S.E."/>
            <person name="Andersen M.R."/>
            <person name="Nordberg H.P."/>
            <person name="Cantor M.N."/>
            <person name="Hua S.X."/>
        </authorList>
    </citation>
    <scope>NUCLEOTIDE SEQUENCE [LARGE SCALE GENOMIC DNA]</scope>
    <source>
        <strain evidence="2">IBT 19404</strain>
    </source>
</reference>
<proteinExistence type="predicted"/>
<accession>A0A2J5HLS1</accession>
<dbReference type="EMBL" id="KZ559583">
    <property type="protein sequence ID" value="PLN78096.1"/>
    <property type="molecule type" value="Genomic_DNA"/>
</dbReference>
<dbReference type="Proteomes" id="UP000235023">
    <property type="component" value="Unassembled WGS sequence"/>
</dbReference>
<sequence>MLRFGLFVVYVIQQGSRGLATLDVSRLTTLLANLPSCRSVHSQSKLHGTPTAHHRHFYLRRTITYAECGSLAALERTWPGLLC</sequence>
<gene>
    <name evidence="1" type="ORF">BDW42DRAFT_175613</name>
</gene>
<organism evidence="1 2">
    <name type="scientific">Aspergillus taichungensis</name>
    <dbReference type="NCBI Taxonomy" id="482145"/>
    <lineage>
        <taxon>Eukaryota</taxon>
        <taxon>Fungi</taxon>
        <taxon>Dikarya</taxon>
        <taxon>Ascomycota</taxon>
        <taxon>Pezizomycotina</taxon>
        <taxon>Eurotiomycetes</taxon>
        <taxon>Eurotiomycetidae</taxon>
        <taxon>Eurotiales</taxon>
        <taxon>Aspergillaceae</taxon>
        <taxon>Aspergillus</taxon>
        <taxon>Aspergillus subgen. Circumdati</taxon>
    </lineage>
</organism>
<protein>
    <submittedName>
        <fullName evidence="1">Uncharacterized protein</fullName>
    </submittedName>
</protein>
<dbReference type="AlphaFoldDB" id="A0A2J5HLS1"/>
<name>A0A2J5HLS1_9EURO</name>
<evidence type="ECO:0000313" key="1">
    <source>
        <dbReference type="EMBL" id="PLN78096.1"/>
    </source>
</evidence>
<keyword evidence="2" id="KW-1185">Reference proteome</keyword>